<name>A0ABS1JWZ6_9BURK</name>
<evidence type="ECO:0000313" key="2">
    <source>
        <dbReference type="Proteomes" id="UP000622707"/>
    </source>
</evidence>
<keyword evidence="2" id="KW-1185">Reference proteome</keyword>
<proteinExistence type="predicted"/>
<protein>
    <submittedName>
        <fullName evidence="1">Uncharacterized protein</fullName>
    </submittedName>
</protein>
<dbReference type="RefSeq" id="WP_201693362.1">
    <property type="nucleotide sequence ID" value="NZ_JAEQND010000022.1"/>
</dbReference>
<dbReference type="EMBL" id="JAEQND010000022">
    <property type="protein sequence ID" value="MBL0428722.1"/>
    <property type="molecule type" value="Genomic_DNA"/>
</dbReference>
<gene>
    <name evidence="1" type="ORF">JI746_26700</name>
</gene>
<evidence type="ECO:0000313" key="1">
    <source>
        <dbReference type="EMBL" id="MBL0428722.1"/>
    </source>
</evidence>
<accession>A0ABS1JWZ6</accession>
<reference evidence="1 2" key="1">
    <citation type="journal article" date="2017" name="Int. J. Syst. Evol. Microbiol.">
        <title>Ramlibacter alkalitolerans sp. nov., alkali-tolerant bacterium isolated from soil of ginseng.</title>
        <authorList>
            <person name="Lee D.H."/>
            <person name="Cha C.J."/>
        </authorList>
    </citation>
    <scope>NUCLEOTIDE SEQUENCE [LARGE SCALE GENOMIC DNA]</scope>
    <source>
        <strain evidence="1 2">KACC 19305</strain>
    </source>
</reference>
<comment type="caution">
    <text evidence="1">The sequence shown here is derived from an EMBL/GenBank/DDBJ whole genome shotgun (WGS) entry which is preliminary data.</text>
</comment>
<sequence>MANLASNQKISVKVWEPLITKLDQKMERACLRRDAYLARVLALEVPCLDAEVVLPNSVTAQAYVAAQLETLPRKLMSLALPADLMRSLNEVCKKKRIVRDAFFNRLFLLLAAPPRAIDQLLFDFLDVDWRREVWSEYKHDGPFFTNGFYPLEPDIDPFWAIRAGLDLCTDAADLQDYYEPESGITVKVLRDMADNPMPPASIYGTVLEQKVQGNSLAGLNCYFPESRIPGHPEERRLQASLDAVLAELG</sequence>
<organism evidence="1 2">
    <name type="scientific">Ramlibacter alkalitolerans</name>
    <dbReference type="NCBI Taxonomy" id="2039631"/>
    <lineage>
        <taxon>Bacteria</taxon>
        <taxon>Pseudomonadati</taxon>
        <taxon>Pseudomonadota</taxon>
        <taxon>Betaproteobacteria</taxon>
        <taxon>Burkholderiales</taxon>
        <taxon>Comamonadaceae</taxon>
        <taxon>Ramlibacter</taxon>
    </lineage>
</organism>
<dbReference type="Proteomes" id="UP000622707">
    <property type="component" value="Unassembled WGS sequence"/>
</dbReference>